<proteinExistence type="predicted"/>
<dbReference type="AlphaFoldDB" id="S3K369"/>
<dbReference type="PATRIC" id="fig|1125699.3.peg.2335"/>
<name>S3K369_TREMA</name>
<organism evidence="2 3">
    <name type="scientific">Treponema maltophilum ATCC 51939</name>
    <dbReference type="NCBI Taxonomy" id="1125699"/>
    <lineage>
        <taxon>Bacteria</taxon>
        <taxon>Pseudomonadati</taxon>
        <taxon>Spirochaetota</taxon>
        <taxon>Spirochaetia</taxon>
        <taxon>Spirochaetales</taxon>
        <taxon>Treponemataceae</taxon>
        <taxon>Treponema</taxon>
    </lineage>
</organism>
<sequence length="112" mass="12352">MAIKERKTHRFREAGKVSVPELCIFPGLLIDISSSGCCIRFPAVVDPDMDSDYEASFVLSSKSPQHPIVLIVQPKWKKTADSATEIGFEFLHSPGTKNLAQYIQELSEAAEG</sequence>
<dbReference type="GO" id="GO:0035438">
    <property type="term" value="F:cyclic-di-GMP binding"/>
    <property type="evidence" value="ECO:0007669"/>
    <property type="project" value="InterPro"/>
</dbReference>
<dbReference type="HOGENOM" id="CLU_155952_0_0_12"/>
<dbReference type="InterPro" id="IPR009875">
    <property type="entry name" value="PilZ_domain"/>
</dbReference>
<dbReference type="SUPFAM" id="SSF141371">
    <property type="entry name" value="PilZ domain-like"/>
    <property type="match status" value="1"/>
</dbReference>
<dbReference type="EMBL" id="ATFF01000006">
    <property type="protein sequence ID" value="EPF31965.1"/>
    <property type="molecule type" value="Genomic_DNA"/>
</dbReference>
<accession>S3K369</accession>
<feature type="domain" description="PilZ" evidence="1">
    <location>
        <begin position="6"/>
        <end position="96"/>
    </location>
</feature>
<gene>
    <name evidence="2" type="ORF">HMPREF9194_02320</name>
</gene>
<comment type="caution">
    <text evidence="2">The sequence shown here is derived from an EMBL/GenBank/DDBJ whole genome shotgun (WGS) entry which is preliminary data.</text>
</comment>
<dbReference type="Pfam" id="PF07238">
    <property type="entry name" value="PilZ"/>
    <property type="match status" value="1"/>
</dbReference>
<keyword evidence="3" id="KW-1185">Reference proteome</keyword>
<dbReference type="eggNOG" id="ENOG5031CYT">
    <property type="taxonomic scope" value="Bacteria"/>
</dbReference>
<protein>
    <recommendedName>
        <fullName evidence="1">PilZ domain-containing protein</fullName>
    </recommendedName>
</protein>
<dbReference type="OrthoDB" id="361732at2"/>
<reference evidence="2 3" key="1">
    <citation type="submission" date="2013-04" db="EMBL/GenBank/DDBJ databases">
        <title>The Genome Sequence of Treponema maltophilum ATCC 51939.</title>
        <authorList>
            <consortium name="The Broad Institute Genomics Platform"/>
            <person name="Earl A."/>
            <person name="Ward D."/>
            <person name="Feldgarden M."/>
            <person name="Gevers D."/>
            <person name="Leonetti C."/>
            <person name="Blanton J.M."/>
            <person name="Dewhirst F.E."/>
            <person name="Izard J."/>
            <person name="Walker B."/>
            <person name="Young S."/>
            <person name="Zeng Q."/>
            <person name="Gargeya S."/>
            <person name="Fitzgerald M."/>
            <person name="Haas B."/>
            <person name="Abouelleil A."/>
            <person name="Allen A.W."/>
            <person name="Alvarado L."/>
            <person name="Arachchi H.M."/>
            <person name="Berlin A.M."/>
            <person name="Chapman S.B."/>
            <person name="Gainer-Dewar J."/>
            <person name="Goldberg J."/>
            <person name="Griggs A."/>
            <person name="Gujja S."/>
            <person name="Hansen M."/>
            <person name="Howarth C."/>
            <person name="Imamovic A."/>
            <person name="Ireland A."/>
            <person name="Larimer J."/>
            <person name="McCowan C."/>
            <person name="Murphy C."/>
            <person name="Pearson M."/>
            <person name="Poon T.W."/>
            <person name="Priest M."/>
            <person name="Roberts A."/>
            <person name="Saif S."/>
            <person name="Shea T."/>
            <person name="Sisk P."/>
            <person name="Sykes S."/>
            <person name="Wortman J."/>
            <person name="Nusbaum C."/>
            <person name="Birren B."/>
        </authorList>
    </citation>
    <scope>NUCLEOTIDE SEQUENCE [LARGE SCALE GENOMIC DNA]</scope>
    <source>
        <strain evidence="2 3">ATCC 51939</strain>
    </source>
</reference>
<dbReference type="RefSeq" id="WP_016526571.1">
    <property type="nucleotide sequence ID" value="NZ_KE332518.1"/>
</dbReference>
<dbReference type="STRING" id="1125699.HMPREF9194_02320"/>
<dbReference type="Proteomes" id="UP000014541">
    <property type="component" value="Unassembled WGS sequence"/>
</dbReference>
<evidence type="ECO:0000313" key="2">
    <source>
        <dbReference type="EMBL" id="EPF31965.1"/>
    </source>
</evidence>
<evidence type="ECO:0000313" key="3">
    <source>
        <dbReference type="Proteomes" id="UP000014541"/>
    </source>
</evidence>
<evidence type="ECO:0000259" key="1">
    <source>
        <dbReference type="Pfam" id="PF07238"/>
    </source>
</evidence>